<dbReference type="EMBL" id="QZWZ01000092">
    <property type="protein sequence ID" value="RJT23324.1"/>
    <property type="molecule type" value="Genomic_DNA"/>
</dbReference>
<sequence length="198" mass="22464">MIRDLGDTKPLPVILKPVPDELLSSWITRHADFYGVSPLTMFRHAIPEATSLRQSDTKLGPTADGHIARLFRTQSTAILAMTTSGFPKSAARLVAPRAIQRCTACAEQNRWQGAATAVQRSWIEGWRIACPVCRQRQHDKRERISALASPSSPFEDLWEDALHGERLIRRCPKPFRHDASIDHSTILVHHPWCRRSRF</sequence>
<accession>A0A3A5JTM5</accession>
<comment type="caution">
    <text evidence="2">The sequence shown here is derived from an EMBL/GenBank/DDBJ whole genome shotgun (WGS) entry which is preliminary data.</text>
</comment>
<dbReference type="RefSeq" id="WP_120019298.1">
    <property type="nucleotide sequence ID" value="NZ_QZWZ01000092.1"/>
</dbReference>
<feature type="domain" description="TniQ" evidence="1">
    <location>
        <begin position="12"/>
        <end position="139"/>
    </location>
</feature>
<protein>
    <recommendedName>
        <fullName evidence="1">TniQ domain-containing protein</fullName>
    </recommendedName>
</protein>
<dbReference type="Proteomes" id="UP000272706">
    <property type="component" value="Unassembled WGS sequence"/>
</dbReference>
<evidence type="ECO:0000313" key="3">
    <source>
        <dbReference type="Proteomes" id="UP000272706"/>
    </source>
</evidence>
<evidence type="ECO:0000313" key="2">
    <source>
        <dbReference type="EMBL" id="RJT23324.1"/>
    </source>
</evidence>
<organism evidence="2 3">
    <name type="scientific">Mesorhizobium waimense</name>
    <dbReference type="NCBI Taxonomy" id="1300307"/>
    <lineage>
        <taxon>Bacteria</taxon>
        <taxon>Pseudomonadati</taxon>
        <taxon>Pseudomonadota</taxon>
        <taxon>Alphaproteobacteria</taxon>
        <taxon>Hyphomicrobiales</taxon>
        <taxon>Phyllobacteriaceae</taxon>
        <taxon>Mesorhizobium</taxon>
    </lineage>
</organism>
<reference evidence="2 3" key="1">
    <citation type="submission" date="2018-09" db="EMBL/GenBank/DDBJ databases">
        <title>Mesorhizobium carmichaelinearum sp. nov. isolated from Carmichaelinea spp. root nodules in New Zealand.</title>
        <authorList>
            <person name="De Meyer S.E."/>
        </authorList>
    </citation>
    <scope>NUCLEOTIDE SEQUENCE [LARGE SCALE GENOMIC DNA]</scope>
    <source>
        <strain evidence="2 3">ICMP19557</strain>
    </source>
</reference>
<proteinExistence type="predicted"/>
<name>A0A3A5JTM5_9HYPH</name>
<keyword evidence="3" id="KW-1185">Reference proteome</keyword>
<dbReference type="Pfam" id="PF06527">
    <property type="entry name" value="TniQ"/>
    <property type="match status" value="1"/>
</dbReference>
<dbReference type="AlphaFoldDB" id="A0A3A5JTM5"/>
<dbReference type="InterPro" id="IPR009492">
    <property type="entry name" value="TniQ"/>
</dbReference>
<evidence type="ECO:0000259" key="1">
    <source>
        <dbReference type="Pfam" id="PF06527"/>
    </source>
</evidence>
<dbReference type="OrthoDB" id="7820794at2"/>
<gene>
    <name evidence="2" type="ORF">D3227_38910</name>
</gene>